<protein>
    <submittedName>
        <fullName evidence="3">Transcription regulator</fullName>
    </submittedName>
</protein>
<dbReference type="PROSITE" id="PS50005">
    <property type="entry name" value="TPR"/>
    <property type="match status" value="1"/>
</dbReference>
<reference evidence="3 4" key="1">
    <citation type="journal article" date="2014" name="BMC Genomics">
        <title>Complete genome sequence of producer of the glycopeptide antibiotic Aculeximycin Kutzneria albida DSM 43870T, a representative of minor genus of Pseudonocardiaceae.</title>
        <authorList>
            <person name="Rebets Y."/>
            <person name="Tokovenko B."/>
            <person name="Lushchyk I."/>
            <person name="Ruckert C."/>
            <person name="Zaburannyi N."/>
            <person name="Bechthold A."/>
            <person name="Kalinowski J."/>
            <person name="Luzhetskyy A."/>
        </authorList>
    </citation>
    <scope>NUCLEOTIDE SEQUENCE [LARGE SCALE GENOMIC DNA]</scope>
    <source>
        <strain evidence="3">DSM 43870</strain>
    </source>
</reference>
<keyword evidence="4" id="KW-1185">Reference proteome</keyword>
<dbReference type="SMART" id="SM00028">
    <property type="entry name" value="TPR"/>
    <property type="match status" value="4"/>
</dbReference>
<dbReference type="InterPro" id="IPR002182">
    <property type="entry name" value="NB-ARC"/>
</dbReference>
<dbReference type="CDD" id="cd00093">
    <property type="entry name" value="HTH_XRE"/>
    <property type="match status" value="1"/>
</dbReference>
<dbReference type="STRING" id="1449976.KALB_3963"/>
<dbReference type="OrthoDB" id="581105at2"/>
<dbReference type="SUPFAM" id="SSF48452">
    <property type="entry name" value="TPR-like"/>
    <property type="match status" value="2"/>
</dbReference>
<dbReference type="Proteomes" id="UP000019225">
    <property type="component" value="Chromosome"/>
</dbReference>
<dbReference type="Pfam" id="PF13424">
    <property type="entry name" value="TPR_12"/>
    <property type="match status" value="1"/>
</dbReference>
<dbReference type="PANTHER" id="PTHR47691:SF3">
    <property type="entry name" value="HTH-TYPE TRANSCRIPTIONAL REGULATOR RV0890C-RELATED"/>
    <property type="match status" value="1"/>
</dbReference>
<dbReference type="PROSITE" id="PS50943">
    <property type="entry name" value="HTH_CROC1"/>
    <property type="match status" value="1"/>
</dbReference>
<dbReference type="RefSeq" id="WP_025357417.1">
    <property type="nucleotide sequence ID" value="NZ_CP007155.1"/>
</dbReference>
<dbReference type="InterPro" id="IPR001387">
    <property type="entry name" value="Cro/C1-type_HTH"/>
</dbReference>
<evidence type="ECO:0000313" key="3">
    <source>
        <dbReference type="EMBL" id="AHH97327.1"/>
    </source>
</evidence>
<name>W5W8S2_9PSEU</name>
<dbReference type="GO" id="GO:0043531">
    <property type="term" value="F:ADP binding"/>
    <property type="evidence" value="ECO:0007669"/>
    <property type="project" value="InterPro"/>
</dbReference>
<dbReference type="Pfam" id="PF13560">
    <property type="entry name" value="HTH_31"/>
    <property type="match status" value="1"/>
</dbReference>
<accession>W5W8S2</accession>
<dbReference type="EMBL" id="CP007155">
    <property type="protein sequence ID" value="AHH97327.1"/>
    <property type="molecule type" value="Genomic_DNA"/>
</dbReference>
<dbReference type="eggNOG" id="COG3903">
    <property type="taxonomic scope" value="Bacteria"/>
</dbReference>
<dbReference type="GO" id="GO:0003677">
    <property type="term" value="F:DNA binding"/>
    <property type="evidence" value="ECO:0007669"/>
    <property type="project" value="InterPro"/>
</dbReference>
<dbReference type="PANTHER" id="PTHR47691">
    <property type="entry name" value="REGULATOR-RELATED"/>
    <property type="match status" value="1"/>
</dbReference>
<sequence length="733" mass="79375">MSEGAGEFGRRLRRGRETAGYSLADLAKRIHFSKGHVSKVENGLARPSRDFAEACDAVLGAAGALSELARVAAPSPGGGISGLPMATPHFTGRHGELVLIGTALAQATATGCSVLTGMAGVGKTALAVRAAWNAEQDFPDGCLFFDLHGAEVSSAEALDRVLRTLGVPGADIPPDQDGRANLYRDRLRGKRMLLVFDNVRSTEQVAPLLPAEPRCRVIITSRNRLNALDDAAHVPIAELSTAESVELFRSVVGERQRMPTEDEPVAEVVACCGGLPLAVRIAAARFRSSPTWTFEEFASRLAGEAARLNALDDGERSVAAAFALSYQRLPEQLRRLFGLLALHPGRDIATHSAAALAGVGVGEAERLLDQLADAHLIMPRPGGYWQFHDLVRMFATEHALSEVPSADRDTAVRRLLTLALSRARACDELLAPQRFRPTPVPGVEPLSAEEGFPEWDTALSWLDLEWPNLVAMCRMAAARGEHERCWRLAFLLRDFFFRTKLWDPWIETHRHAAASARAIGDTTAVAMTVNNLGMAYADRGDLGLARDHYQQALALFREAGDDNGTTSALSNLAWVNLYLGEHEAALRDMKVALESYRRTGSARNAAITLRGIALTEVELGAFTDALRHAERAHEDFRGSDLDLAMSLNCVAWVHFRADRHAEAAAHYEQAAELGERGRSPFEVARAKTGLGNLAAVAGRPEEAADLWAQATRLHNGLNPVTVGEAAARRRLQG</sequence>
<dbReference type="HOGENOM" id="CLU_004665_2_1_11"/>
<feature type="repeat" description="TPR" evidence="1">
    <location>
        <begin position="526"/>
        <end position="559"/>
    </location>
</feature>
<proteinExistence type="predicted"/>
<dbReference type="Gene3D" id="1.10.260.40">
    <property type="entry name" value="lambda repressor-like DNA-binding domains"/>
    <property type="match status" value="1"/>
</dbReference>
<evidence type="ECO:0000313" key="4">
    <source>
        <dbReference type="Proteomes" id="UP000019225"/>
    </source>
</evidence>
<dbReference type="SMART" id="SM00530">
    <property type="entry name" value="HTH_XRE"/>
    <property type="match status" value="1"/>
</dbReference>
<dbReference type="Gene3D" id="1.25.40.10">
    <property type="entry name" value="Tetratricopeptide repeat domain"/>
    <property type="match status" value="2"/>
</dbReference>
<dbReference type="AlphaFoldDB" id="W5W8S2"/>
<dbReference type="SUPFAM" id="SSF52540">
    <property type="entry name" value="P-loop containing nucleoside triphosphate hydrolases"/>
    <property type="match status" value="1"/>
</dbReference>
<evidence type="ECO:0000256" key="1">
    <source>
        <dbReference type="PROSITE-ProRule" id="PRU00339"/>
    </source>
</evidence>
<gene>
    <name evidence="3" type="ORF">KALB_3963</name>
</gene>
<dbReference type="SUPFAM" id="SSF47413">
    <property type="entry name" value="lambda repressor-like DNA-binding domains"/>
    <property type="match status" value="1"/>
</dbReference>
<feature type="domain" description="HTH cro/C1-type" evidence="2">
    <location>
        <begin position="12"/>
        <end position="65"/>
    </location>
</feature>
<evidence type="ECO:0000259" key="2">
    <source>
        <dbReference type="PROSITE" id="PS50943"/>
    </source>
</evidence>
<dbReference type="InterPro" id="IPR019734">
    <property type="entry name" value="TPR_rpt"/>
</dbReference>
<dbReference type="InterPro" id="IPR010982">
    <property type="entry name" value="Lambda_DNA-bd_dom_sf"/>
</dbReference>
<dbReference type="InterPro" id="IPR011990">
    <property type="entry name" value="TPR-like_helical_dom_sf"/>
</dbReference>
<dbReference type="eggNOG" id="COG1813">
    <property type="taxonomic scope" value="Bacteria"/>
</dbReference>
<dbReference type="Pfam" id="PF00931">
    <property type="entry name" value="NB-ARC"/>
    <property type="match status" value="1"/>
</dbReference>
<keyword evidence="1" id="KW-0802">TPR repeat</keyword>
<dbReference type="Pfam" id="PF13374">
    <property type="entry name" value="TPR_10"/>
    <property type="match status" value="1"/>
</dbReference>
<dbReference type="PATRIC" id="fig|1449976.3.peg.3993"/>
<dbReference type="InterPro" id="IPR027417">
    <property type="entry name" value="P-loop_NTPase"/>
</dbReference>
<organism evidence="3 4">
    <name type="scientific">Kutzneria albida DSM 43870</name>
    <dbReference type="NCBI Taxonomy" id="1449976"/>
    <lineage>
        <taxon>Bacteria</taxon>
        <taxon>Bacillati</taxon>
        <taxon>Actinomycetota</taxon>
        <taxon>Actinomycetes</taxon>
        <taxon>Pseudonocardiales</taxon>
        <taxon>Pseudonocardiaceae</taxon>
        <taxon>Kutzneria</taxon>
    </lineage>
</organism>
<dbReference type="Gene3D" id="3.40.50.300">
    <property type="entry name" value="P-loop containing nucleotide triphosphate hydrolases"/>
    <property type="match status" value="1"/>
</dbReference>
<dbReference type="Gene3D" id="1.10.8.430">
    <property type="entry name" value="Helical domain of apoptotic protease-activating factors"/>
    <property type="match status" value="1"/>
</dbReference>
<dbReference type="PRINTS" id="PR00364">
    <property type="entry name" value="DISEASERSIST"/>
</dbReference>
<dbReference type="InterPro" id="IPR042197">
    <property type="entry name" value="Apaf_helical"/>
</dbReference>
<dbReference type="KEGG" id="kal:KALB_3963"/>